<dbReference type="InterPro" id="IPR048287">
    <property type="entry name" value="TSPN-like_N"/>
</dbReference>
<keyword evidence="5" id="KW-0176">Collagen</keyword>
<feature type="signal peptide" evidence="3">
    <location>
        <begin position="1"/>
        <end position="16"/>
    </location>
</feature>
<gene>
    <name evidence="5" type="ORF">H4Q32_009472</name>
</gene>
<dbReference type="SUPFAM" id="SSF49899">
    <property type="entry name" value="Concanavalin A-like lectins/glucanases"/>
    <property type="match status" value="1"/>
</dbReference>
<protein>
    <submittedName>
        <fullName evidence="5">Collagen alpha-1(XIX) chain</fullName>
    </submittedName>
</protein>
<dbReference type="GO" id="GO:0005581">
    <property type="term" value="C:collagen trimer"/>
    <property type="evidence" value="ECO:0007669"/>
    <property type="project" value="UniProtKB-KW"/>
</dbReference>
<comment type="caution">
    <text evidence="5">The sequence shown here is derived from an EMBL/GenBank/DDBJ whole genome shotgun (WGS) entry which is preliminary data.</text>
</comment>
<proteinExistence type="predicted"/>
<name>A0ABQ8M740_LABRO</name>
<dbReference type="SMART" id="SM00210">
    <property type="entry name" value="TSPN"/>
    <property type="match status" value="1"/>
</dbReference>
<evidence type="ECO:0000313" key="6">
    <source>
        <dbReference type="Proteomes" id="UP000830375"/>
    </source>
</evidence>
<organism evidence="5 6">
    <name type="scientific">Labeo rohita</name>
    <name type="common">Indian major carp</name>
    <name type="synonym">Cyprinus rohita</name>
    <dbReference type="NCBI Taxonomy" id="84645"/>
    <lineage>
        <taxon>Eukaryota</taxon>
        <taxon>Metazoa</taxon>
        <taxon>Chordata</taxon>
        <taxon>Craniata</taxon>
        <taxon>Vertebrata</taxon>
        <taxon>Euteleostomi</taxon>
        <taxon>Actinopterygii</taxon>
        <taxon>Neopterygii</taxon>
        <taxon>Teleostei</taxon>
        <taxon>Ostariophysi</taxon>
        <taxon>Cypriniformes</taxon>
        <taxon>Cyprinidae</taxon>
        <taxon>Labeoninae</taxon>
        <taxon>Labeonini</taxon>
        <taxon>Labeo</taxon>
    </lineage>
</organism>
<keyword evidence="2" id="KW-0677">Repeat</keyword>
<feature type="domain" description="Thrombospondin-like N-terminal" evidence="4">
    <location>
        <begin position="48"/>
        <end position="226"/>
    </location>
</feature>
<evidence type="ECO:0000256" key="2">
    <source>
        <dbReference type="ARBA" id="ARBA00022737"/>
    </source>
</evidence>
<dbReference type="Proteomes" id="UP000830375">
    <property type="component" value="Unassembled WGS sequence"/>
</dbReference>
<reference evidence="5 6" key="1">
    <citation type="submission" date="2022-01" db="EMBL/GenBank/DDBJ databases">
        <title>A high-quality chromosome-level genome assembly of rohu carp, Labeo rohita.</title>
        <authorList>
            <person name="Arick M.A. II"/>
            <person name="Hsu C.-Y."/>
            <person name="Magbanua Z."/>
            <person name="Pechanova O."/>
            <person name="Grover C."/>
            <person name="Miller E."/>
            <person name="Thrash A."/>
            <person name="Ezzel L."/>
            <person name="Alam S."/>
            <person name="Benzie J."/>
            <person name="Hamilton M."/>
            <person name="Karsi A."/>
            <person name="Lawrence M.L."/>
            <person name="Peterson D.G."/>
        </authorList>
    </citation>
    <scope>NUCLEOTIDE SEQUENCE [LARGE SCALE GENOMIC DNA]</scope>
    <source>
        <strain evidence="6">BAU-BD-2019</strain>
        <tissue evidence="5">Blood</tissue>
    </source>
</reference>
<evidence type="ECO:0000313" key="5">
    <source>
        <dbReference type="EMBL" id="KAI2658016.1"/>
    </source>
</evidence>
<dbReference type="Gene3D" id="2.60.120.200">
    <property type="match status" value="1"/>
</dbReference>
<keyword evidence="1 3" id="KW-0732">Signal</keyword>
<accession>A0ABQ8M740</accession>
<dbReference type="InterPro" id="IPR013320">
    <property type="entry name" value="ConA-like_dom_sf"/>
</dbReference>
<dbReference type="EMBL" id="JACTAM010000013">
    <property type="protein sequence ID" value="KAI2658016.1"/>
    <property type="molecule type" value="Genomic_DNA"/>
</dbReference>
<evidence type="ECO:0000256" key="3">
    <source>
        <dbReference type="SAM" id="SignalP"/>
    </source>
</evidence>
<keyword evidence="6" id="KW-1185">Reference proteome</keyword>
<sequence>MGQMICDLLLCPTLGGQWPAVGPSFCCLDLPSGTNCESLWLEVECSSGGRECQVVYPDPHTDTCTHTYTPCQTSIKLNSDRSVFPDGISHEYSITAMFRLRKTTKKDRWFVLQIFDKGGDTQVSLIVDGAKKTVEFLAQGFLKNSLLYVFKNRDLHALFDRQFHKLGVSVESNAVSIYLDCKLIERQVTAERSGMNVSGRTFITSRVEDGRPVDIELQEILLFCDPRIADLDRCCDSPGVTCEPVVTHNPTAAPLVTGYLHRMLSMPAQLPTDRCHCPTLKGDQGLPGLAGHSGQNGDKGDMVRNGFYQHHTLIFFFFFFL</sequence>
<evidence type="ECO:0000259" key="4">
    <source>
        <dbReference type="SMART" id="SM00210"/>
    </source>
</evidence>
<evidence type="ECO:0000256" key="1">
    <source>
        <dbReference type="ARBA" id="ARBA00022729"/>
    </source>
</evidence>
<feature type="chain" id="PRO_5045711026" evidence="3">
    <location>
        <begin position="17"/>
        <end position="321"/>
    </location>
</feature>